<evidence type="ECO:0000256" key="1">
    <source>
        <dbReference type="SAM" id="MobiDB-lite"/>
    </source>
</evidence>
<feature type="transmembrane region" description="Helical" evidence="2">
    <location>
        <begin position="15"/>
        <end position="34"/>
    </location>
</feature>
<organism evidence="3 4">
    <name type="scientific">Trypanosoma brucei gambiense (strain MHOM/CI/86/DAL972)</name>
    <dbReference type="NCBI Taxonomy" id="679716"/>
    <lineage>
        <taxon>Eukaryota</taxon>
        <taxon>Discoba</taxon>
        <taxon>Euglenozoa</taxon>
        <taxon>Kinetoplastea</taxon>
        <taxon>Metakinetoplastina</taxon>
        <taxon>Trypanosomatida</taxon>
        <taxon>Trypanosomatidae</taxon>
        <taxon>Trypanosoma</taxon>
    </lineage>
</organism>
<accession>D0A6V2</accession>
<name>D0A6V2_TRYB9</name>
<evidence type="ECO:0000256" key="2">
    <source>
        <dbReference type="SAM" id="Phobius"/>
    </source>
</evidence>
<feature type="transmembrane region" description="Helical" evidence="2">
    <location>
        <begin position="65"/>
        <end position="95"/>
    </location>
</feature>
<reference evidence="4" key="1">
    <citation type="journal article" date="2010" name="PLoS Negl. Trop. Dis.">
        <title>The genome sequence of Trypanosoma brucei gambiense, causative agent of chronic human african trypanosomiasis.</title>
        <authorList>
            <person name="Jackson A.P."/>
            <person name="Sanders M."/>
            <person name="Berry A."/>
            <person name="McQuillan J."/>
            <person name="Aslett M.A."/>
            <person name="Quail M.A."/>
            <person name="Chukualim B."/>
            <person name="Capewell P."/>
            <person name="MacLeod A."/>
            <person name="Melville S.E."/>
            <person name="Gibson W."/>
            <person name="Barry J.D."/>
            <person name="Berriman M."/>
            <person name="Hertz-Fowler C."/>
        </authorList>
    </citation>
    <scope>NUCLEOTIDE SEQUENCE [LARGE SCALE GENOMIC DNA]</scope>
    <source>
        <strain evidence="4">MHOM/CI/86/DAL972</strain>
    </source>
</reference>
<protein>
    <submittedName>
        <fullName evidence="3">Uncharacterized protein</fullName>
    </submittedName>
</protein>
<evidence type="ECO:0000313" key="4">
    <source>
        <dbReference type="Proteomes" id="UP000002316"/>
    </source>
</evidence>
<dbReference type="RefSeq" id="XP_011779667.1">
    <property type="nucleotide sequence ID" value="XM_011781365.1"/>
</dbReference>
<proteinExistence type="predicted"/>
<dbReference type="EMBL" id="FN554974">
    <property type="protein sequence ID" value="CBH17403.1"/>
    <property type="molecule type" value="Genomic_DNA"/>
</dbReference>
<keyword evidence="2" id="KW-1133">Transmembrane helix</keyword>
<dbReference type="GeneID" id="23867521"/>
<dbReference type="AlphaFoldDB" id="D0A6V2"/>
<keyword evidence="2" id="KW-0472">Membrane</keyword>
<dbReference type="KEGG" id="tbg:TbgDal_XI5210"/>
<gene>
    <name evidence="3" type="ORF">TbgDal_XI5210</name>
</gene>
<evidence type="ECO:0000313" key="3">
    <source>
        <dbReference type="EMBL" id="CBH17403.1"/>
    </source>
</evidence>
<dbReference type="Proteomes" id="UP000002316">
    <property type="component" value="Chromosome 11"/>
</dbReference>
<keyword evidence="2" id="KW-0812">Transmembrane</keyword>
<sequence length="157" mass="17993">MPGEEGRRKRKDRHWWACIYIFIYLVVAAAFVTARGDVWMNTVFGNDTYTELCINTGESFIFLRLWSLVGLCVWGLSTLFVDVFSLSIPCSFRLLSSEMAYSLRKRKVWGKEVKQSEKRKGSAPNPNRSGAVADVRFAVSPLLPPQEHWQLNKRSNS</sequence>
<feature type="region of interest" description="Disordered" evidence="1">
    <location>
        <begin position="113"/>
        <end position="132"/>
    </location>
</feature>